<reference evidence="2" key="1">
    <citation type="submission" date="2014-11" db="EMBL/GenBank/DDBJ databases">
        <authorList>
            <person name="Amaro Gonzalez C."/>
        </authorList>
    </citation>
    <scope>NUCLEOTIDE SEQUENCE</scope>
</reference>
<protein>
    <submittedName>
        <fullName evidence="2">Uncharacterized protein</fullName>
    </submittedName>
</protein>
<feature type="transmembrane region" description="Helical" evidence="1">
    <location>
        <begin position="12"/>
        <end position="33"/>
    </location>
</feature>
<keyword evidence="1" id="KW-0812">Transmembrane</keyword>
<keyword evidence="1" id="KW-1133">Transmembrane helix</keyword>
<dbReference type="AlphaFoldDB" id="A0A0E9QG88"/>
<proteinExistence type="predicted"/>
<name>A0A0E9QG88_ANGAN</name>
<accession>A0A0E9QG88</accession>
<keyword evidence="1" id="KW-0472">Membrane</keyword>
<evidence type="ECO:0000313" key="2">
    <source>
        <dbReference type="EMBL" id="JAH15886.1"/>
    </source>
</evidence>
<sequence>MNAKMDSEHKWMLNLTVEPGSLCFIYLFVLNSWMKGNHQKSRSWVSCTFKI</sequence>
<reference evidence="2" key="2">
    <citation type="journal article" date="2015" name="Fish Shellfish Immunol.">
        <title>Early steps in the European eel (Anguilla anguilla)-Vibrio vulnificus interaction in the gills: Role of the RtxA13 toxin.</title>
        <authorList>
            <person name="Callol A."/>
            <person name="Pajuelo D."/>
            <person name="Ebbesson L."/>
            <person name="Teles M."/>
            <person name="MacKenzie S."/>
            <person name="Amaro C."/>
        </authorList>
    </citation>
    <scope>NUCLEOTIDE SEQUENCE</scope>
</reference>
<dbReference type="EMBL" id="GBXM01092691">
    <property type="protein sequence ID" value="JAH15886.1"/>
    <property type="molecule type" value="Transcribed_RNA"/>
</dbReference>
<evidence type="ECO:0000256" key="1">
    <source>
        <dbReference type="SAM" id="Phobius"/>
    </source>
</evidence>
<organism evidence="2">
    <name type="scientific">Anguilla anguilla</name>
    <name type="common">European freshwater eel</name>
    <name type="synonym">Muraena anguilla</name>
    <dbReference type="NCBI Taxonomy" id="7936"/>
    <lineage>
        <taxon>Eukaryota</taxon>
        <taxon>Metazoa</taxon>
        <taxon>Chordata</taxon>
        <taxon>Craniata</taxon>
        <taxon>Vertebrata</taxon>
        <taxon>Euteleostomi</taxon>
        <taxon>Actinopterygii</taxon>
        <taxon>Neopterygii</taxon>
        <taxon>Teleostei</taxon>
        <taxon>Anguilliformes</taxon>
        <taxon>Anguillidae</taxon>
        <taxon>Anguilla</taxon>
    </lineage>
</organism>